<organism evidence="3 4">
    <name type="scientific">Pseudomonas entomophila</name>
    <dbReference type="NCBI Taxonomy" id="312306"/>
    <lineage>
        <taxon>Bacteria</taxon>
        <taxon>Pseudomonadati</taxon>
        <taxon>Pseudomonadota</taxon>
        <taxon>Gammaproteobacteria</taxon>
        <taxon>Pseudomonadales</taxon>
        <taxon>Pseudomonadaceae</taxon>
        <taxon>Pseudomonas</taxon>
    </lineage>
</organism>
<dbReference type="EMBL" id="CP132921">
    <property type="protein sequence ID" value="WMW04646.1"/>
    <property type="molecule type" value="Genomic_DNA"/>
</dbReference>
<evidence type="ECO:0000256" key="1">
    <source>
        <dbReference type="SAM" id="MobiDB-lite"/>
    </source>
</evidence>
<evidence type="ECO:0000313" key="3">
    <source>
        <dbReference type="EMBL" id="WMW04646.1"/>
    </source>
</evidence>
<reference evidence="3 4" key="1">
    <citation type="submission" date="2023-08" db="EMBL/GenBank/DDBJ databases">
        <title>Complete Genome Sequence of Pseudomonas entomophila TVIN A01.</title>
        <authorList>
            <person name="Shelke T."/>
            <person name="Mahar N.S."/>
            <person name="Gupta I."/>
            <person name="Gupta V."/>
        </authorList>
    </citation>
    <scope>NUCLEOTIDE SEQUENCE [LARGE SCALE GENOMIC DNA]</scope>
    <source>
        <strain evidence="3 4">TVIN-A01</strain>
    </source>
</reference>
<feature type="transmembrane region" description="Helical" evidence="2">
    <location>
        <begin position="164"/>
        <end position="186"/>
    </location>
</feature>
<keyword evidence="2" id="KW-0812">Transmembrane</keyword>
<evidence type="ECO:0000313" key="4">
    <source>
        <dbReference type="Proteomes" id="UP001183127"/>
    </source>
</evidence>
<gene>
    <name evidence="3" type="ORF">RAH46_20210</name>
</gene>
<evidence type="ECO:0000256" key="2">
    <source>
        <dbReference type="SAM" id="Phobius"/>
    </source>
</evidence>
<name>A0ABY9QKS3_9PSED</name>
<keyword evidence="2" id="KW-0472">Membrane</keyword>
<sequence>MKNLSVRLKLLLGIAPLIALVATLALTAINSLNSLTFRAERLMSVNYVLDTLNEIRVAQLAYTLKQEQSELANLHQAYVRLDRLIDDSLKIMPSPDAQASLGATRDIMQGYMDGFKRSLDASSGELNGPFGKYLLGEVLKAVNQTKSLISRQNLVRAEEFDYRISLMLAEFYITLLLACGFAWLLVRQIYRPLQHAVSLAHDILELGQEDEPTLARNDEFGKLIQALERSGAPSTQGYPATPAQAAIKSNVRP</sequence>
<keyword evidence="2" id="KW-1133">Transmembrane helix</keyword>
<proteinExistence type="predicted"/>
<accession>A0ABY9QKS3</accession>
<protein>
    <submittedName>
        <fullName evidence="3">Methyl-accepting chemotaxis protein</fullName>
    </submittedName>
</protein>
<dbReference type="Proteomes" id="UP001183127">
    <property type="component" value="Chromosome"/>
</dbReference>
<dbReference type="GeneID" id="32804944"/>
<keyword evidence="4" id="KW-1185">Reference proteome</keyword>
<dbReference type="Gene3D" id="6.10.340.10">
    <property type="match status" value="1"/>
</dbReference>
<feature type="region of interest" description="Disordered" evidence="1">
    <location>
        <begin position="230"/>
        <end position="253"/>
    </location>
</feature>
<dbReference type="RefSeq" id="WP_011532958.1">
    <property type="nucleotide sequence ID" value="NZ_CP132921.1"/>
</dbReference>